<proteinExistence type="predicted"/>
<dbReference type="InterPro" id="IPR041049">
    <property type="entry name" value="DUF5615"/>
</dbReference>
<organism evidence="2 3">
    <name type="scientific">Luteolibacter soli</name>
    <dbReference type="NCBI Taxonomy" id="3135280"/>
    <lineage>
        <taxon>Bacteria</taxon>
        <taxon>Pseudomonadati</taxon>
        <taxon>Verrucomicrobiota</taxon>
        <taxon>Verrucomicrobiia</taxon>
        <taxon>Verrucomicrobiales</taxon>
        <taxon>Verrucomicrobiaceae</taxon>
        <taxon>Luteolibacter</taxon>
    </lineage>
</organism>
<dbReference type="EMBL" id="JBBUKT010000002">
    <property type="protein sequence ID" value="MEK7950489.1"/>
    <property type="molecule type" value="Genomic_DNA"/>
</dbReference>
<feature type="domain" description="DUF5615" evidence="1">
    <location>
        <begin position="1"/>
        <end position="102"/>
    </location>
</feature>
<evidence type="ECO:0000313" key="3">
    <source>
        <dbReference type="Proteomes" id="UP001371305"/>
    </source>
</evidence>
<reference evidence="2 3" key="1">
    <citation type="submission" date="2024-04" db="EMBL/GenBank/DDBJ databases">
        <title>Luteolibacter sp. isolated from soil.</title>
        <authorList>
            <person name="An J."/>
        </authorList>
    </citation>
    <scope>NUCLEOTIDE SEQUENCE [LARGE SCALE GENOMIC DNA]</scope>
    <source>
        <strain evidence="2 3">Y139</strain>
    </source>
</reference>
<sequence>MRLLFDQNLSHRLVSALADLFPGSQHVRLLGMAEAEDLSIWDYAKSHGFIIVTYDSDYADWNKLRGAPPKIVWLRCGNTSTAQLEAKLRQAADRIQLLGDSDLKIEVLEIL</sequence>
<evidence type="ECO:0000259" key="1">
    <source>
        <dbReference type="Pfam" id="PF18480"/>
    </source>
</evidence>
<evidence type="ECO:0000313" key="2">
    <source>
        <dbReference type="EMBL" id="MEK7950489.1"/>
    </source>
</evidence>
<dbReference type="RefSeq" id="WP_341404094.1">
    <property type="nucleotide sequence ID" value="NZ_JBBUKT010000002.1"/>
</dbReference>
<dbReference type="Pfam" id="PF18480">
    <property type="entry name" value="DUF5615"/>
    <property type="match status" value="1"/>
</dbReference>
<dbReference type="Proteomes" id="UP001371305">
    <property type="component" value="Unassembled WGS sequence"/>
</dbReference>
<keyword evidence="3" id="KW-1185">Reference proteome</keyword>
<comment type="caution">
    <text evidence="2">The sequence shown here is derived from an EMBL/GenBank/DDBJ whole genome shotgun (WGS) entry which is preliminary data.</text>
</comment>
<name>A0ABU9AS15_9BACT</name>
<protein>
    <submittedName>
        <fullName evidence="2">DUF5615 family PIN-like protein</fullName>
    </submittedName>
</protein>
<gene>
    <name evidence="2" type="ORF">WKV53_08280</name>
</gene>
<accession>A0ABU9AS15</accession>